<evidence type="ECO:0000256" key="3">
    <source>
        <dbReference type="SAM" id="SignalP"/>
    </source>
</evidence>
<dbReference type="InterPro" id="IPR008969">
    <property type="entry name" value="CarboxyPept-like_regulatory"/>
</dbReference>
<dbReference type="SUPFAM" id="SSF49452">
    <property type="entry name" value="Starch-binding domain-like"/>
    <property type="match status" value="1"/>
</dbReference>
<dbReference type="RefSeq" id="WP_270024725.1">
    <property type="nucleotide sequence ID" value="NZ_JAPDDP010000012.1"/>
</dbReference>
<feature type="signal peptide" evidence="3">
    <location>
        <begin position="1"/>
        <end position="21"/>
    </location>
</feature>
<evidence type="ECO:0000256" key="2">
    <source>
        <dbReference type="ARBA" id="ARBA00012595"/>
    </source>
</evidence>
<accession>A0A9X3N613</accession>
<organism evidence="4 5">
    <name type="scientific">Solirubrobacter phytolaccae</name>
    <dbReference type="NCBI Taxonomy" id="1404360"/>
    <lineage>
        <taxon>Bacteria</taxon>
        <taxon>Bacillati</taxon>
        <taxon>Actinomycetota</taxon>
        <taxon>Thermoleophilia</taxon>
        <taxon>Solirubrobacterales</taxon>
        <taxon>Solirubrobacteraceae</taxon>
        <taxon>Solirubrobacter</taxon>
    </lineage>
</organism>
<keyword evidence="5" id="KW-1185">Reference proteome</keyword>
<protein>
    <recommendedName>
        <fullName evidence="2">alpha-amylase</fullName>
        <ecNumber evidence="2">3.2.1.1</ecNumber>
    </recommendedName>
</protein>
<proteinExistence type="predicted"/>
<dbReference type="EMBL" id="JAPDDP010000012">
    <property type="protein sequence ID" value="MDA0180418.1"/>
    <property type="molecule type" value="Genomic_DNA"/>
</dbReference>
<dbReference type="GO" id="GO:0004556">
    <property type="term" value="F:alpha-amylase activity"/>
    <property type="evidence" value="ECO:0007669"/>
    <property type="project" value="UniProtKB-EC"/>
</dbReference>
<keyword evidence="4" id="KW-0645">Protease</keyword>
<evidence type="ECO:0000256" key="1">
    <source>
        <dbReference type="ARBA" id="ARBA00000548"/>
    </source>
</evidence>
<evidence type="ECO:0000313" key="5">
    <source>
        <dbReference type="Proteomes" id="UP001147653"/>
    </source>
</evidence>
<dbReference type="GO" id="GO:0004180">
    <property type="term" value="F:carboxypeptidase activity"/>
    <property type="evidence" value="ECO:0007669"/>
    <property type="project" value="UniProtKB-KW"/>
</dbReference>
<keyword evidence="3" id="KW-0732">Signal</keyword>
<gene>
    <name evidence="4" type="ORF">OJ997_08950</name>
</gene>
<dbReference type="GO" id="GO:0005975">
    <property type="term" value="P:carbohydrate metabolic process"/>
    <property type="evidence" value="ECO:0007669"/>
    <property type="project" value="UniProtKB-ARBA"/>
</dbReference>
<dbReference type="Proteomes" id="UP001147653">
    <property type="component" value="Unassembled WGS sequence"/>
</dbReference>
<comment type="catalytic activity">
    <reaction evidence="1">
        <text>Endohydrolysis of (1-&gt;4)-alpha-D-glucosidic linkages in polysaccharides containing three or more (1-&gt;4)-alpha-linked D-glucose units.</text>
        <dbReference type="EC" id="3.2.1.1"/>
    </reaction>
</comment>
<keyword evidence="4" id="KW-0121">Carboxypeptidase</keyword>
<dbReference type="AlphaFoldDB" id="A0A9X3N613"/>
<dbReference type="Gene3D" id="2.60.40.10">
    <property type="entry name" value="Immunoglobulins"/>
    <property type="match status" value="2"/>
</dbReference>
<dbReference type="EC" id="3.2.1.1" evidence="2"/>
<comment type="caution">
    <text evidence="4">The sequence shown here is derived from an EMBL/GenBank/DDBJ whole genome shotgun (WGS) entry which is preliminary data.</text>
</comment>
<keyword evidence="4" id="KW-0378">Hydrolase</keyword>
<dbReference type="InterPro" id="IPR013784">
    <property type="entry name" value="Carb-bd-like_fold"/>
</dbReference>
<sequence length="1103" mass="118881">MRRLWFATLLAFALLVPSAKAYEVDLPITKMVLTYSDADECRFAVVFRFSPIQGAIGYRGKFQYSGGLTITPSGSSASTFSDHITVGDAVWDAPAGTHQFNGTVGGGGHPPEGCGDPTSFYMSAWQVLEAKAIFPDPVITSTVKLADGTPAAGVQVRLTGPSVQNRYTDSAGKVTFPNLPAGDYTVTGPGGFCVAGASGCATSRAVTLYRSDMTVDFVERSPHIVGQVLSASGGAPMPDVPVQVSGTSTDGDALSWSTRTGSAGRYDVPVRAGEWDVTFPHYACVRDVSPCTRTKHQRARASDSELTVDAVATAADLETIVEAPDTRIDLIAGEEKVVPVKVTVRNRGTITATTVRVLEGLQIGTKETPLYPLIPVKADGPPARTQLGAIPPGGEQSTTIPVRVSGDGEYELDAMAEAMLDDGRSLALPGRGTIKITGRFVAAEYTRGFVPTTGKGGLVAGGDHWRVDVKVANRSYARRVVLDPIDVALRGNALDGHVQLSDAAVPAIEAMDAASGSTYVQLEPRETKTLSVIVRTMRSDAWVDSAPGAVSGTQSRAVLKDPTGRLLNRDDSDGAALTTDDLAVSGDREYRVGVDDSAPEPPPFAYPIAYGAFSVGALQGLYNFTAGTLRGIFYELPVLAWKVAKQAPSMAWAYLRFQAELWNALRGDPAAQQELLATIHLQAQRAFDAAPALKARAGELLKNVNAAVLAHYERLWKSWYAGDYGAALQEFTAESTELGLAVAPGVLARFAKGRALMEGANAKLTAAVTKALNGCCTKVISYAKSLALLKSEVKPGFQLTNAHLRRMYGYTSEQVAFLKRYAKTNKLLIVARDRAAESVDWLTKRGAVLKHEAIKLKTVSHTDVEFLGYRKADIGRIVIKTRPPTAKFVRARLKAAGIEAGTPDHQAVLERYAARIKEYRKGEGAEGYVKWLRKKAGGVSTRGREIRLKWNLWDNAMDPTVGRNDWTLYRMRLSSEAKGEFQVVEFAYKGKWRSVTGDMDLLQITHADGRPLTDPERLKVYKDFASSVVGLMHPETATWVNKGSFSFAAKVNEFTRSATPPVQFAPDGEARAVRFIEAGSTFTSKSNYRVRWDGGYELRAPAG</sequence>
<dbReference type="InterPro" id="IPR013783">
    <property type="entry name" value="Ig-like_fold"/>
</dbReference>
<dbReference type="SUPFAM" id="SSF49464">
    <property type="entry name" value="Carboxypeptidase regulatory domain-like"/>
    <property type="match status" value="1"/>
</dbReference>
<dbReference type="GO" id="GO:0030246">
    <property type="term" value="F:carbohydrate binding"/>
    <property type="evidence" value="ECO:0007669"/>
    <property type="project" value="InterPro"/>
</dbReference>
<evidence type="ECO:0000313" key="4">
    <source>
        <dbReference type="EMBL" id="MDA0180418.1"/>
    </source>
</evidence>
<feature type="chain" id="PRO_5040975266" description="alpha-amylase" evidence="3">
    <location>
        <begin position="22"/>
        <end position="1103"/>
    </location>
</feature>
<name>A0A9X3N613_9ACTN</name>
<reference evidence="4" key="1">
    <citation type="submission" date="2022-10" db="EMBL/GenBank/DDBJ databases">
        <title>The WGS of Solirubrobacter phytolaccae KCTC 29190.</title>
        <authorList>
            <person name="Jiang Z."/>
        </authorList>
    </citation>
    <scope>NUCLEOTIDE SEQUENCE</scope>
    <source>
        <strain evidence="4">KCTC 29190</strain>
    </source>
</reference>